<protein>
    <recommendedName>
        <fullName evidence="3">Ribosomal protein L30 ferredoxin-like fold domain-containing protein</fullName>
    </recommendedName>
</protein>
<dbReference type="GO" id="GO:0000463">
    <property type="term" value="P:maturation of LSU-rRNA from tricistronic rRNA transcript (SSU-rRNA, 5.8S rRNA, LSU-rRNA)"/>
    <property type="evidence" value="ECO:0007669"/>
    <property type="project" value="TreeGrafter"/>
</dbReference>
<dbReference type="SUPFAM" id="SSF55129">
    <property type="entry name" value="Ribosomal protein L30p/L7e"/>
    <property type="match status" value="1"/>
</dbReference>
<gene>
    <name evidence="1" type="ORF">DBR06_SOUSAS1510018</name>
</gene>
<dbReference type="AlphaFoldDB" id="A0A484H2G1"/>
<dbReference type="PANTHER" id="PTHR11524:SF13">
    <property type="entry name" value="RIBOSOMAL PROTEIN UL30-LIKE"/>
    <property type="match status" value="1"/>
</dbReference>
<sequence length="105" mass="11745">FANLKSVWELSLKHGQAKVKNKIIPLTDNTVIEEHLGKFGVICLEDFIHEIAFPGKNFQATSGFLCPFQLSVAHHTTKNRVGFLKQVSSPGHGGKHINWLIQQLN</sequence>
<reference evidence="1 2" key="1">
    <citation type="journal article" date="2018" name="Genomics">
        <title>Molecular footprints of inshore aquatic adaptation in Indo-Pacific humpback dolphin (Sousa chinensis).</title>
        <authorList>
            <person name="Ming Y."/>
            <person name="Jian J."/>
            <person name="Yu F."/>
            <person name="Yu X."/>
            <person name="Wang J."/>
            <person name="Liu W."/>
        </authorList>
    </citation>
    <scope>NUCLEOTIDE SEQUENCE [LARGE SCALE GENOMIC DNA]</scope>
    <source>
        <strain evidence="1">MY-2018</strain>
        <tissue evidence="1">Skin</tissue>
    </source>
</reference>
<evidence type="ECO:0000313" key="2">
    <source>
        <dbReference type="Proteomes" id="UP000295264"/>
    </source>
</evidence>
<dbReference type="InterPro" id="IPR039699">
    <property type="entry name" value="Ribosomal_uL30"/>
</dbReference>
<name>A0A484H2G1_SOUCH</name>
<dbReference type="GO" id="GO:0003735">
    <property type="term" value="F:structural constituent of ribosome"/>
    <property type="evidence" value="ECO:0007669"/>
    <property type="project" value="TreeGrafter"/>
</dbReference>
<proteinExistence type="predicted"/>
<comment type="caution">
    <text evidence="1">The sequence shown here is derived from an EMBL/GenBank/DDBJ whole genome shotgun (WGS) entry which is preliminary data.</text>
</comment>
<evidence type="ECO:0008006" key="3">
    <source>
        <dbReference type="Google" id="ProtNLM"/>
    </source>
</evidence>
<dbReference type="EMBL" id="QWLN02001086">
    <property type="protein sequence ID" value="TEA41636.1"/>
    <property type="molecule type" value="Genomic_DNA"/>
</dbReference>
<dbReference type="Proteomes" id="UP000295264">
    <property type="component" value="Unassembled WGS sequence"/>
</dbReference>
<evidence type="ECO:0000313" key="1">
    <source>
        <dbReference type="EMBL" id="TEA41636.1"/>
    </source>
</evidence>
<dbReference type="GO" id="GO:0022625">
    <property type="term" value="C:cytosolic large ribosomal subunit"/>
    <property type="evidence" value="ECO:0007669"/>
    <property type="project" value="TreeGrafter"/>
</dbReference>
<accession>A0A484H2G1</accession>
<organism evidence="1 2">
    <name type="scientific">Sousa chinensis</name>
    <name type="common">Indo-pacific humpbacked dolphin</name>
    <name type="synonym">Steno chinensis</name>
    <dbReference type="NCBI Taxonomy" id="103600"/>
    <lineage>
        <taxon>Eukaryota</taxon>
        <taxon>Metazoa</taxon>
        <taxon>Chordata</taxon>
        <taxon>Craniata</taxon>
        <taxon>Vertebrata</taxon>
        <taxon>Euteleostomi</taxon>
        <taxon>Mammalia</taxon>
        <taxon>Eutheria</taxon>
        <taxon>Laurasiatheria</taxon>
        <taxon>Artiodactyla</taxon>
        <taxon>Whippomorpha</taxon>
        <taxon>Cetacea</taxon>
        <taxon>Odontoceti</taxon>
        <taxon>Delphinidae</taxon>
        <taxon>Sousa</taxon>
    </lineage>
</organism>
<dbReference type="InterPro" id="IPR036919">
    <property type="entry name" value="Ribo_uL30_ferredoxin-like_sf"/>
</dbReference>
<keyword evidence="2" id="KW-1185">Reference proteome</keyword>
<dbReference type="PANTHER" id="PTHR11524">
    <property type="entry name" value="60S RIBOSOMAL PROTEIN L7"/>
    <property type="match status" value="1"/>
</dbReference>
<feature type="non-terminal residue" evidence="1">
    <location>
        <position position="1"/>
    </location>
</feature>
<dbReference type="GO" id="GO:0003723">
    <property type="term" value="F:RNA binding"/>
    <property type="evidence" value="ECO:0007669"/>
    <property type="project" value="TreeGrafter"/>
</dbReference>